<dbReference type="EMBL" id="LT629776">
    <property type="protein sequence ID" value="SDS86819.1"/>
    <property type="molecule type" value="Genomic_DNA"/>
</dbReference>
<evidence type="ECO:0000313" key="6">
    <source>
        <dbReference type="Proteomes" id="UP000185663"/>
    </source>
</evidence>
<feature type="domain" description="DUF6318" evidence="3">
    <location>
        <begin position="70"/>
        <end position="203"/>
    </location>
</feature>
<feature type="region of interest" description="Disordered" evidence="1">
    <location>
        <begin position="22"/>
        <end position="82"/>
    </location>
</feature>
<feature type="signal peptide" evidence="2">
    <location>
        <begin position="1"/>
        <end position="26"/>
    </location>
</feature>
<accession>A0A1H1VS16</accession>
<dbReference type="STRING" id="545619.SAMN04489860_0609"/>
<dbReference type="PROSITE" id="PS51257">
    <property type="entry name" value="PROKAR_LIPOPROTEIN"/>
    <property type="match status" value="1"/>
</dbReference>
<organism evidence="5 6">
    <name type="scientific">Paraoerskovia marina</name>
    <dbReference type="NCBI Taxonomy" id="545619"/>
    <lineage>
        <taxon>Bacteria</taxon>
        <taxon>Bacillati</taxon>
        <taxon>Actinomycetota</taxon>
        <taxon>Actinomycetes</taxon>
        <taxon>Micrococcales</taxon>
        <taxon>Cellulomonadaceae</taxon>
        <taxon>Paraoerskovia</taxon>
    </lineage>
</organism>
<keyword evidence="2" id="KW-0732">Signal</keyword>
<dbReference type="EMBL" id="LT629776">
    <property type="protein sequence ID" value="SDS01933.1"/>
    <property type="molecule type" value="Genomic_DNA"/>
</dbReference>
<feature type="chain" id="PRO_5010659890" description="DUF6318 domain-containing protein" evidence="2">
    <location>
        <begin position="27"/>
        <end position="213"/>
    </location>
</feature>
<dbReference type="Proteomes" id="UP000185663">
    <property type="component" value="Chromosome I"/>
</dbReference>
<dbReference type="InterPro" id="IPR046281">
    <property type="entry name" value="DUF6318"/>
</dbReference>
<dbReference type="AlphaFoldDB" id="A0A1H1VS16"/>
<evidence type="ECO:0000256" key="1">
    <source>
        <dbReference type="SAM" id="MobiDB-lite"/>
    </source>
</evidence>
<gene>
    <name evidence="4" type="ORF">SAMN04489860_0609</name>
    <name evidence="5" type="ORF">SAMN04489860_2574</name>
</gene>
<dbReference type="Pfam" id="PF19843">
    <property type="entry name" value="DUF6318"/>
    <property type="match status" value="1"/>
</dbReference>
<protein>
    <recommendedName>
        <fullName evidence="3">DUF6318 domain-containing protein</fullName>
    </recommendedName>
</protein>
<evidence type="ECO:0000256" key="2">
    <source>
        <dbReference type="SAM" id="SignalP"/>
    </source>
</evidence>
<evidence type="ECO:0000313" key="5">
    <source>
        <dbReference type="EMBL" id="SDS86819.1"/>
    </source>
</evidence>
<name>A0A1H1VS16_9CELL</name>
<proteinExistence type="predicted"/>
<evidence type="ECO:0000313" key="4">
    <source>
        <dbReference type="EMBL" id="SDS01933.1"/>
    </source>
</evidence>
<reference evidence="5 6" key="1">
    <citation type="submission" date="2016-10" db="EMBL/GenBank/DDBJ databases">
        <authorList>
            <person name="de Groot N.N."/>
        </authorList>
    </citation>
    <scope>NUCLEOTIDE SEQUENCE [LARGE SCALE GENOMIC DNA]</scope>
    <source>
        <strain evidence="5 6">DSM 22126</strain>
    </source>
</reference>
<keyword evidence="6" id="KW-1185">Reference proteome</keyword>
<sequence length="213" mass="22233">MRVRRRTLALVLPAALVLGLGGCSSADEPEPGSGVTTSAAPTASVSETPETPEPTESPEPEPTETGPTPPPRPAAMDDTGKKGAQAAAEYFISLLGYAFQSGESESIREMSLSATCISCENFAERADSHRDSDYVVVGGETTLSGLKVSDRDPLTGGFAVSGAFETSEMAVSTSDGENVGVSRSDDGFIQIDVLHDENTWRVMAVVTDQDSAE</sequence>
<evidence type="ECO:0000259" key="3">
    <source>
        <dbReference type="Pfam" id="PF19843"/>
    </source>
</evidence>